<proteinExistence type="predicted"/>
<dbReference type="Proteomes" id="UP000177746">
    <property type="component" value="Unassembled WGS sequence"/>
</dbReference>
<dbReference type="AlphaFoldDB" id="A0A1G2SYQ4"/>
<organism evidence="2 3">
    <name type="scientific">Candidatus Zambryskibacteria bacterium RIFCSPHIGHO2_01_FULL_46_30</name>
    <dbReference type="NCBI Taxonomy" id="1802739"/>
    <lineage>
        <taxon>Bacteria</taxon>
        <taxon>Candidatus Zambryskiibacteriota</taxon>
    </lineage>
</organism>
<dbReference type="EMBL" id="MHVI01000034">
    <property type="protein sequence ID" value="OHA90177.1"/>
    <property type="molecule type" value="Genomic_DNA"/>
</dbReference>
<gene>
    <name evidence="2" type="ORF">A2665_01175</name>
</gene>
<dbReference type="PANTHER" id="PTHR33969">
    <property type="entry name" value="SEGREGATION AND CONDENSATION PROTEIN A"/>
    <property type="match status" value="1"/>
</dbReference>
<dbReference type="Gene3D" id="6.10.250.2410">
    <property type="match status" value="1"/>
</dbReference>
<comment type="caution">
    <text evidence="2">The sequence shown here is derived from an EMBL/GenBank/DDBJ whole genome shotgun (WGS) entry which is preliminary data.</text>
</comment>
<dbReference type="PANTHER" id="PTHR33969:SF2">
    <property type="entry name" value="SEGREGATION AND CONDENSATION PROTEIN A"/>
    <property type="match status" value="1"/>
</dbReference>
<dbReference type="Pfam" id="PF02616">
    <property type="entry name" value="SMC_ScpA"/>
    <property type="match status" value="1"/>
</dbReference>
<name>A0A1G2SYQ4_9BACT</name>
<evidence type="ECO:0000313" key="3">
    <source>
        <dbReference type="Proteomes" id="UP000177746"/>
    </source>
</evidence>
<evidence type="ECO:0000313" key="2">
    <source>
        <dbReference type="EMBL" id="OHA90177.1"/>
    </source>
</evidence>
<accession>A0A1G2SYQ4</accession>
<reference evidence="2 3" key="1">
    <citation type="journal article" date="2016" name="Nat. Commun.">
        <title>Thousands of microbial genomes shed light on interconnected biogeochemical processes in an aquifer system.</title>
        <authorList>
            <person name="Anantharaman K."/>
            <person name="Brown C.T."/>
            <person name="Hug L.A."/>
            <person name="Sharon I."/>
            <person name="Castelle C.J."/>
            <person name="Probst A.J."/>
            <person name="Thomas B.C."/>
            <person name="Singh A."/>
            <person name="Wilkins M.J."/>
            <person name="Karaoz U."/>
            <person name="Brodie E.L."/>
            <person name="Williams K.H."/>
            <person name="Hubbard S.S."/>
            <person name="Banfield J.F."/>
        </authorList>
    </citation>
    <scope>NUCLEOTIDE SEQUENCE [LARGE SCALE GENOMIC DNA]</scope>
</reference>
<sequence>MEKQLYTVKTAVFEGPLDLLLDLVTKRKLFVNDVSLSQVTDDFIHYLEEHEEFPIGESAEFIVVASTLLLIKSRSLLPMIKLTDEEEESIHDLENRLAIYARVKELAAGLKGLFGKRIIFEKIPSKNQVVVFSPDSKTDVGNLLLALEKVLESLPKQEALPKVTVKKVISLEEMIKRLAERIAQANKVNFKDFYGLSAQAGTKGALTYEKKVSIIIGFLAMLELVKRGAIRVTQVGRGDIEMEGEEIGVPMYT</sequence>
<evidence type="ECO:0000256" key="1">
    <source>
        <dbReference type="ARBA" id="ARBA00044777"/>
    </source>
</evidence>
<protein>
    <recommendedName>
        <fullName evidence="1">Segregation and condensation protein A</fullName>
    </recommendedName>
</protein>
<dbReference type="InterPro" id="IPR003768">
    <property type="entry name" value="ScpA"/>
</dbReference>